<proteinExistence type="predicted"/>
<accession>H1Z217</accession>
<gene>
    <name evidence="1" type="ORF">Metlim_2306</name>
</gene>
<reference evidence="1 2" key="1">
    <citation type="submission" date="2011-10" db="EMBL/GenBank/DDBJ databases">
        <title>The Improved High-Quality Draft genome of Methanoplanus limicola DSM 2279.</title>
        <authorList>
            <consortium name="US DOE Joint Genome Institute (JGI-PGF)"/>
            <person name="Lucas S."/>
            <person name="Copeland A."/>
            <person name="Lapidus A."/>
            <person name="Glavina del Rio T."/>
            <person name="Dalin E."/>
            <person name="Tice H."/>
            <person name="Bruce D."/>
            <person name="Goodwin L."/>
            <person name="Pitluck S."/>
            <person name="Peters L."/>
            <person name="Mikhailova N."/>
            <person name="Lu M."/>
            <person name="Kyrpides N."/>
            <person name="Mavromatis K."/>
            <person name="Ivanova N."/>
            <person name="Markowitz V."/>
            <person name="Cheng J.-F."/>
            <person name="Hugenholtz P."/>
            <person name="Woyke T."/>
            <person name="Wu D."/>
            <person name="Wirth R."/>
            <person name="Brambilla E.-M."/>
            <person name="Klenk H.-P."/>
            <person name="Eisen J.A."/>
        </authorList>
    </citation>
    <scope>NUCLEOTIDE SEQUENCE [LARGE SCALE GENOMIC DNA]</scope>
    <source>
        <strain evidence="1 2">DSM 2279</strain>
    </source>
</reference>
<evidence type="ECO:0000313" key="2">
    <source>
        <dbReference type="Proteomes" id="UP000005741"/>
    </source>
</evidence>
<evidence type="ECO:0000313" key="1">
    <source>
        <dbReference type="EMBL" id="EHQ36362.1"/>
    </source>
</evidence>
<dbReference type="Proteomes" id="UP000005741">
    <property type="component" value="Chromosome"/>
</dbReference>
<dbReference type="Pfam" id="PF02596">
    <property type="entry name" value="DUF169"/>
    <property type="match status" value="1"/>
</dbReference>
<name>H1Z217_9EURY</name>
<dbReference type="RefSeq" id="WP_004078618.1">
    <property type="nucleotide sequence ID" value="NZ_CM001436.1"/>
</dbReference>
<dbReference type="STRING" id="937775.Metlim_2306"/>
<protein>
    <recommendedName>
        <fullName evidence="3">DUF169 domain-containing protein</fullName>
    </recommendedName>
</protein>
<dbReference type="InterPro" id="IPR003748">
    <property type="entry name" value="DUF169"/>
</dbReference>
<sequence>MTEISEIKKAGEAMKSILGLRGSPVGVRLLKDDKPVAGAVMAGGNRYCQALMWARHGEHVIVNKETIACPAAARAFGFKPLPEPLKSGKGLVGFGITSEETVGKMMFEGMTVFEMDEIKQIELFPLEKAESLPDIIVVEDETEKLMWITLSYMHSHGGERVKGSTAVLQATCVDSTIIPFLEKRLNYGLGCYGCRDATDMASGEAILGFPVKELSAIVEHLTYLDKKALPHSRGKHAYASLKGEMKTGEGSCSES</sequence>
<dbReference type="OrthoDB" id="81191at2157"/>
<dbReference type="PANTHER" id="PTHR37954:SF3">
    <property type="entry name" value="DUF169 DOMAIN-CONTAINING PROTEIN"/>
    <property type="match status" value="1"/>
</dbReference>
<dbReference type="PANTHER" id="PTHR37954">
    <property type="entry name" value="BLL4979 PROTEIN"/>
    <property type="match status" value="1"/>
</dbReference>
<dbReference type="HOGENOM" id="CLU_074324_1_0_2"/>
<dbReference type="AlphaFoldDB" id="H1Z217"/>
<dbReference type="InParanoid" id="H1Z217"/>
<organism evidence="1 2">
    <name type="scientific">Methanoplanus limicola DSM 2279</name>
    <dbReference type="NCBI Taxonomy" id="937775"/>
    <lineage>
        <taxon>Archaea</taxon>
        <taxon>Methanobacteriati</taxon>
        <taxon>Methanobacteriota</taxon>
        <taxon>Stenosarchaea group</taxon>
        <taxon>Methanomicrobia</taxon>
        <taxon>Methanomicrobiales</taxon>
        <taxon>Methanomicrobiaceae</taxon>
        <taxon>Methanoplanus</taxon>
    </lineage>
</organism>
<keyword evidence="2" id="KW-1185">Reference proteome</keyword>
<dbReference type="EMBL" id="CM001436">
    <property type="protein sequence ID" value="EHQ36362.1"/>
    <property type="molecule type" value="Genomic_DNA"/>
</dbReference>
<evidence type="ECO:0008006" key="3">
    <source>
        <dbReference type="Google" id="ProtNLM"/>
    </source>
</evidence>